<keyword evidence="4" id="KW-1185">Reference proteome</keyword>
<evidence type="ECO:0000313" key="2">
    <source>
        <dbReference type="EMBL" id="CAE8702804.1"/>
    </source>
</evidence>
<evidence type="ECO:0000313" key="3">
    <source>
        <dbReference type="Proteomes" id="UP000626109"/>
    </source>
</evidence>
<organism evidence="2 3">
    <name type="scientific">Polarella glacialis</name>
    <name type="common">Dinoflagellate</name>
    <dbReference type="NCBI Taxonomy" id="89957"/>
    <lineage>
        <taxon>Eukaryota</taxon>
        <taxon>Sar</taxon>
        <taxon>Alveolata</taxon>
        <taxon>Dinophyceae</taxon>
        <taxon>Suessiales</taxon>
        <taxon>Suessiaceae</taxon>
        <taxon>Polarella</taxon>
    </lineage>
</organism>
<comment type="caution">
    <text evidence="2">The sequence shown here is derived from an EMBL/GenBank/DDBJ whole genome shotgun (WGS) entry which is preliminary data.</text>
</comment>
<evidence type="ECO:0000313" key="4">
    <source>
        <dbReference type="Proteomes" id="UP000654075"/>
    </source>
</evidence>
<gene>
    <name evidence="1" type="ORF">PGLA1383_LOCUS58029</name>
    <name evidence="2" type="ORF">PGLA2088_LOCUS32606</name>
</gene>
<dbReference type="EMBL" id="CAJNNV010033414">
    <property type="protein sequence ID" value="CAE8643724.1"/>
    <property type="molecule type" value="Genomic_DNA"/>
</dbReference>
<dbReference type="Proteomes" id="UP000654075">
    <property type="component" value="Unassembled WGS sequence"/>
</dbReference>
<accession>A0A813KJQ6</accession>
<evidence type="ECO:0000313" key="1">
    <source>
        <dbReference type="EMBL" id="CAE8643724.1"/>
    </source>
</evidence>
<reference evidence="2" key="1">
    <citation type="submission" date="2021-02" db="EMBL/GenBank/DDBJ databases">
        <authorList>
            <person name="Dougan E. K."/>
            <person name="Rhodes N."/>
            <person name="Thang M."/>
            <person name="Chan C."/>
        </authorList>
    </citation>
    <scope>NUCLEOTIDE SEQUENCE</scope>
</reference>
<dbReference type="AlphaFoldDB" id="A0A813KJQ6"/>
<sequence>MIENGQRVECKSSQLNYSPVNARWDLKFHGVKLPYPGVRIQAAFDELILVMYSPNTLHIVRHDLQLGVSTAGVRTGPTGHHVILSGSRNMALQQAITSILGRFESRSNNCRLMATISTSDDIVTGAIRDSRVRTAMMDGLYEGIPLSSLPAAKRGLILQAVAFELDQLRNPFSSFITGREFHKECKFDWIRNAIRVECKSAMVSWNAGRRSWGCFFAGIKFAHLAADTASQFDELQLAVYSPLGIHLFRHDGNFGVSSAGVRSSTIGGSIVLRGPVGMSDMVASVNAMLQKLETSGCKRLSTILW</sequence>
<proteinExistence type="predicted"/>
<protein>
    <submittedName>
        <fullName evidence="2">Uncharacterized protein</fullName>
    </submittedName>
</protein>
<dbReference type="EMBL" id="CAJNNW010030221">
    <property type="protein sequence ID" value="CAE8702804.1"/>
    <property type="molecule type" value="Genomic_DNA"/>
</dbReference>
<dbReference type="Proteomes" id="UP000626109">
    <property type="component" value="Unassembled WGS sequence"/>
</dbReference>
<name>A0A813KJQ6_POLGL</name>